<dbReference type="PIRSF" id="PIRSF021700">
    <property type="entry name" value="3_dmu_93_MTrfase"/>
    <property type="match status" value="1"/>
</dbReference>
<proteinExistence type="predicted"/>
<keyword evidence="2" id="KW-0830">Ubiquinone</keyword>
<gene>
    <name evidence="2" type="ORF">AVDCRST_MAG94-6964</name>
</gene>
<dbReference type="InterPro" id="IPR029068">
    <property type="entry name" value="Glyas_Bleomycin-R_OHBP_Dase"/>
</dbReference>
<evidence type="ECO:0000313" key="2">
    <source>
        <dbReference type="EMBL" id="CAA9420639.1"/>
    </source>
</evidence>
<keyword evidence="2" id="KW-0808">Transferase</keyword>
<dbReference type="EMBL" id="CADCTY010002396">
    <property type="protein sequence ID" value="CAA9420639.1"/>
    <property type="molecule type" value="Genomic_DNA"/>
</dbReference>
<feature type="domain" description="PhnB-like" evidence="1">
    <location>
        <begin position="7"/>
        <end position="125"/>
    </location>
</feature>
<dbReference type="SUPFAM" id="SSF54593">
    <property type="entry name" value="Glyoxalase/Bleomycin resistance protein/Dihydroxybiphenyl dioxygenase"/>
    <property type="match status" value="1"/>
</dbReference>
<dbReference type="Gene3D" id="3.10.180.10">
    <property type="entry name" value="2,3-Dihydroxybiphenyl 1,2-Dioxygenase, domain 1"/>
    <property type="match status" value="1"/>
</dbReference>
<dbReference type="Pfam" id="PF06983">
    <property type="entry name" value="3-dmu-9_3-mt"/>
    <property type="match status" value="1"/>
</dbReference>
<dbReference type="PANTHER" id="PTHR33990">
    <property type="entry name" value="PROTEIN YJDN-RELATED"/>
    <property type="match status" value="1"/>
</dbReference>
<organism evidence="2">
    <name type="scientific">uncultured Leptolyngbya sp</name>
    <dbReference type="NCBI Taxonomy" id="332963"/>
    <lineage>
        <taxon>Bacteria</taxon>
        <taxon>Bacillati</taxon>
        <taxon>Cyanobacteriota</taxon>
        <taxon>Cyanophyceae</taxon>
        <taxon>Leptolyngbyales</taxon>
        <taxon>Leptolyngbyaceae</taxon>
        <taxon>Leptolyngbya group</taxon>
        <taxon>Leptolyngbya</taxon>
        <taxon>environmental samples</taxon>
    </lineage>
</organism>
<sequence length="165" mass="18425">MLNIQLITPCLWFDDQAEEAAEFYTAIFSNSKIVNITHYGEAGHEIHGKPAGTVMTIAFELDGQTFTALNGGPVFKFNEAISFQVNCDTQKDVDYYWEKLSAGGDEKAQQCGWLKDKYGVSWQIVPRILIEMLSDTDSEKSQKAMTAMLQMKKIDISKLLQASAA</sequence>
<accession>A0A6J4PVB9</accession>
<dbReference type="GO" id="GO:0032259">
    <property type="term" value="P:methylation"/>
    <property type="evidence" value="ECO:0007669"/>
    <property type="project" value="UniProtKB-KW"/>
</dbReference>
<name>A0A6J4PVB9_9CYAN</name>
<dbReference type="PANTHER" id="PTHR33990:SF2">
    <property type="entry name" value="PHNB-LIKE DOMAIN-CONTAINING PROTEIN"/>
    <property type="match status" value="1"/>
</dbReference>
<dbReference type="GO" id="GO:0008168">
    <property type="term" value="F:methyltransferase activity"/>
    <property type="evidence" value="ECO:0007669"/>
    <property type="project" value="UniProtKB-KW"/>
</dbReference>
<dbReference type="AlphaFoldDB" id="A0A6J4PVB9"/>
<protein>
    <submittedName>
        <fullName evidence="2">3-demethylubiquinone-9 3-methyltransferase</fullName>
    </submittedName>
</protein>
<dbReference type="InterPro" id="IPR009725">
    <property type="entry name" value="3_dmu_93_MTrfase"/>
</dbReference>
<dbReference type="CDD" id="cd06588">
    <property type="entry name" value="PhnB_like"/>
    <property type="match status" value="1"/>
</dbReference>
<dbReference type="InterPro" id="IPR028973">
    <property type="entry name" value="PhnB-like"/>
</dbReference>
<evidence type="ECO:0000259" key="1">
    <source>
        <dbReference type="Pfam" id="PF06983"/>
    </source>
</evidence>
<keyword evidence="2" id="KW-0489">Methyltransferase</keyword>
<reference evidence="2" key="1">
    <citation type="submission" date="2020-02" db="EMBL/GenBank/DDBJ databases">
        <authorList>
            <person name="Meier V. D."/>
        </authorList>
    </citation>
    <scope>NUCLEOTIDE SEQUENCE</scope>
    <source>
        <strain evidence="2">AVDCRST_MAG94</strain>
    </source>
</reference>